<feature type="non-terminal residue" evidence="1">
    <location>
        <position position="1"/>
    </location>
</feature>
<dbReference type="SUPFAM" id="SSF46689">
    <property type="entry name" value="Homeodomain-like"/>
    <property type="match status" value="1"/>
</dbReference>
<dbReference type="GO" id="GO:0003677">
    <property type="term" value="F:DNA binding"/>
    <property type="evidence" value="ECO:0007669"/>
    <property type="project" value="InterPro"/>
</dbReference>
<gene>
    <name evidence="1" type="ORF">PPOP_2437</name>
</gene>
<proteinExistence type="predicted"/>
<dbReference type="PANTHER" id="PTHR33215">
    <property type="entry name" value="PROTEIN DISTAL ANTENNA"/>
    <property type="match status" value="1"/>
</dbReference>
<dbReference type="InterPro" id="IPR002514">
    <property type="entry name" value="Transposase_8"/>
</dbReference>
<keyword evidence="2" id="KW-1185">Reference proteome</keyword>
<accession>M9LQF0</accession>
<name>M9LQF0_PAEPP</name>
<sequence length="98" mass="11339">SGSSTMPKQRRTFTAEFKKQLVQLYENGKTRADIVKEYDLTASALDRWMKQAQTTGSFSEKDNRSPEENELIALRKENQRLKMENDILKQAALIMGRK</sequence>
<organism evidence="1 2">
    <name type="scientific">Paenibacillus popilliae ATCC 14706</name>
    <dbReference type="NCBI Taxonomy" id="1212764"/>
    <lineage>
        <taxon>Bacteria</taxon>
        <taxon>Bacillati</taxon>
        <taxon>Bacillota</taxon>
        <taxon>Bacilli</taxon>
        <taxon>Bacillales</taxon>
        <taxon>Paenibacillaceae</taxon>
        <taxon>Paenibacillus</taxon>
    </lineage>
</organism>
<dbReference type="GO" id="GO:0006313">
    <property type="term" value="P:DNA transposition"/>
    <property type="evidence" value="ECO:0007669"/>
    <property type="project" value="InterPro"/>
</dbReference>
<dbReference type="Pfam" id="PF01527">
    <property type="entry name" value="HTH_Tnp_1"/>
    <property type="match status" value="1"/>
</dbReference>
<protein>
    <submittedName>
        <fullName evidence="1">Transposase and inactivated derivative</fullName>
    </submittedName>
</protein>
<dbReference type="AlphaFoldDB" id="M9LQF0"/>
<reference evidence="1 2" key="1">
    <citation type="submission" date="2012-10" db="EMBL/GenBank/DDBJ databases">
        <title>Draft Genome Sequence of Paenibacillus popilliae ATCC 14706T.</title>
        <authorList>
            <person name="Iiyama K."/>
            <person name="Mori K."/>
            <person name="Mon H."/>
            <person name="Chieda Y."/>
            <person name="Lee J.M."/>
            <person name="Kusakabe T."/>
            <person name="Tashiro K."/>
            <person name="Asano S."/>
            <person name="Yasunaga-Aoki C."/>
            <person name="Shimizu S."/>
        </authorList>
    </citation>
    <scope>NUCLEOTIDE SEQUENCE [LARGE SCALE GENOMIC DNA]</scope>
    <source>
        <strain evidence="1 2">ATCC 14706</strain>
    </source>
</reference>
<evidence type="ECO:0000313" key="2">
    <source>
        <dbReference type="Proteomes" id="UP000029453"/>
    </source>
</evidence>
<dbReference type="EMBL" id="BALG01000169">
    <property type="protein sequence ID" value="GAC43071.1"/>
    <property type="molecule type" value="Genomic_DNA"/>
</dbReference>
<evidence type="ECO:0000313" key="1">
    <source>
        <dbReference type="EMBL" id="GAC43071.1"/>
    </source>
</evidence>
<dbReference type="Gene3D" id="1.10.10.60">
    <property type="entry name" value="Homeodomain-like"/>
    <property type="match status" value="1"/>
</dbReference>
<dbReference type="InterPro" id="IPR051839">
    <property type="entry name" value="RD_transcriptional_regulator"/>
</dbReference>
<dbReference type="PANTHER" id="PTHR33215:SF11">
    <property type="entry name" value="BLR1542 PROTEIN"/>
    <property type="match status" value="1"/>
</dbReference>
<comment type="caution">
    <text evidence="1">The sequence shown here is derived from an EMBL/GenBank/DDBJ whole genome shotgun (WGS) entry which is preliminary data.</text>
</comment>
<dbReference type="GO" id="GO:0004803">
    <property type="term" value="F:transposase activity"/>
    <property type="evidence" value="ECO:0007669"/>
    <property type="project" value="InterPro"/>
</dbReference>
<dbReference type="InterPro" id="IPR009057">
    <property type="entry name" value="Homeodomain-like_sf"/>
</dbReference>
<dbReference type="Proteomes" id="UP000029453">
    <property type="component" value="Unassembled WGS sequence"/>
</dbReference>